<evidence type="ECO:0000256" key="1">
    <source>
        <dbReference type="SAM" id="SignalP"/>
    </source>
</evidence>
<reference evidence="3 4" key="1">
    <citation type="submission" date="2023-07" db="EMBL/GenBank/DDBJ databases">
        <title>Sorghum-associated microbial communities from plants grown in Nebraska, USA.</title>
        <authorList>
            <person name="Schachtman D."/>
        </authorList>
    </citation>
    <scope>NUCLEOTIDE SEQUENCE [LARGE SCALE GENOMIC DNA]</scope>
    <source>
        <strain evidence="3 4">BE240</strain>
    </source>
</reference>
<evidence type="ECO:0000313" key="3">
    <source>
        <dbReference type="EMBL" id="MDR7094632.1"/>
    </source>
</evidence>
<comment type="caution">
    <text evidence="3">The sequence shown here is derived from an EMBL/GenBank/DDBJ whole genome shotgun (WGS) entry which is preliminary data.</text>
</comment>
<dbReference type="EMBL" id="JAVDWE010000006">
    <property type="protein sequence ID" value="MDR7094632.1"/>
    <property type="molecule type" value="Genomic_DNA"/>
</dbReference>
<name>A0ABU1VB12_9BURK</name>
<accession>A0ABU1VB12</accession>
<organism evidence="3 4">
    <name type="scientific">Hydrogenophaga laconesensis</name>
    <dbReference type="NCBI Taxonomy" id="1805971"/>
    <lineage>
        <taxon>Bacteria</taxon>
        <taxon>Pseudomonadati</taxon>
        <taxon>Pseudomonadota</taxon>
        <taxon>Betaproteobacteria</taxon>
        <taxon>Burkholderiales</taxon>
        <taxon>Comamonadaceae</taxon>
        <taxon>Hydrogenophaga</taxon>
    </lineage>
</organism>
<sequence length="176" mass="19443">MTHRALSWIPLCAALLFGGSALAQGLAEVDRTFLEQAAQNSHAEVSAGRLALTKTRDPRVRDYAQRMVDEHTRAGEELRTLAAARQHEVPTEPSMAQKGKEMIIATLIDDSSFDRRYLAQMGVEAPQTAIPIYEKTARESRDPEVKAFASRQLPALRQQLQTAQTIKTSVDRGASN</sequence>
<evidence type="ECO:0000259" key="2">
    <source>
        <dbReference type="Pfam" id="PF13628"/>
    </source>
</evidence>
<dbReference type="RefSeq" id="WP_204733891.1">
    <property type="nucleotide sequence ID" value="NZ_JAVDWE010000006.1"/>
</dbReference>
<evidence type="ECO:0000313" key="4">
    <source>
        <dbReference type="Proteomes" id="UP001265550"/>
    </source>
</evidence>
<protein>
    <submittedName>
        <fullName evidence="3">Membrane protein</fullName>
    </submittedName>
</protein>
<feature type="chain" id="PRO_5045763560" evidence="1">
    <location>
        <begin position="24"/>
        <end position="176"/>
    </location>
</feature>
<dbReference type="PANTHER" id="PTHR38593">
    <property type="entry name" value="BLR2558 PROTEIN"/>
    <property type="match status" value="1"/>
</dbReference>
<dbReference type="Pfam" id="PF13628">
    <property type="entry name" value="DUF4142"/>
    <property type="match status" value="1"/>
</dbReference>
<dbReference type="Gene3D" id="1.20.1260.10">
    <property type="match status" value="1"/>
</dbReference>
<dbReference type="InterPro" id="IPR025419">
    <property type="entry name" value="DUF4142"/>
</dbReference>
<dbReference type="PANTHER" id="PTHR38593:SF1">
    <property type="entry name" value="BLR2558 PROTEIN"/>
    <property type="match status" value="1"/>
</dbReference>
<gene>
    <name evidence="3" type="ORF">J2X09_002375</name>
</gene>
<keyword evidence="4" id="KW-1185">Reference proteome</keyword>
<feature type="domain" description="DUF4142" evidence="2">
    <location>
        <begin position="30"/>
        <end position="166"/>
    </location>
</feature>
<proteinExistence type="predicted"/>
<keyword evidence="1" id="KW-0732">Signal</keyword>
<dbReference type="InterPro" id="IPR012347">
    <property type="entry name" value="Ferritin-like"/>
</dbReference>
<dbReference type="Proteomes" id="UP001265550">
    <property type="component" value="Unassembled WGS sequence"/>
</dbReference>
<feature type="signal peptide" evidence="1">
    <location>
        <begin position="1"/>
        <end position="23"/>
    </location>
</feature>